<dbReference type="AlphaFoldDB" id="E7GFE8"/>
<keyword evidence="3 5" id="KW-1133">Transmembrane helix</keyword>
<keyword evidence="7" id="KW-1185">Reference proteome</keyword>
<protein>
    <recommendedName>
        <fullName evidence="8">Sporulation protein YtaF</fullName>
    </recommendedName>
</protein>
<keyword evidence="4 5" id="KW-0472">Membrane</keyword>
<dbReference type="Pfam" id="PF02659">
    <property type="entry name" value="Mntp"/>
    <property type="match status" value="1"/>
</dbReference>
<dbReference type="EMBL" id="ADKX01000049">
    <property type="protein sequence ID" value="EFW03209.1"/>
    <property type="molecule type" value="Genomic_DNA"/>
</dbReference>
<evidence type="ECO:0008006" key="8">
    <source>
        <dbReference type="Google" id="ProtNLM"/>
    </source>
</evidence>
<evidence type="ECO:0000256" key="2">
    <source>
        <dbReference type="ARBA" id="ARBA00022692"/>
    </source>
</evidence>
<evidence type="ECO:0000256" key="5">
    <source>
        <dbReference type="SAM" id="Phobius"/>
    </source>
</evidence>
<organism evidence="6 7">
    <name type="scientific">Coprobacillus cateniformis</name>
    <dbReference type="NCBI Taxonomy" id="100884"/>
    <lineage>
        <taxon>Bacteria</taxon>
        <taxon>Bacillati</taxon>
        <taxon>Bacillota</taxon>
        <taxon>Erysipelotrichia</taxon>
        <taxon>Erysipelotrichales</taxon>
        <taxon>Coprobacillaceae</taxon>
        <taxon>Coprobacillus</taxon>
    </lineage>
</organism>
<accession>E7GFE8</accession>
<dbReference type="Proteomes" id="UP000003157">
    <property type="component" value="Unassembled WGS sequence"/>
</dbReference>
<reference evidence="6 7" key="1">
    <citation type="submission" date="2010-12" db="EMBL/GenBank/DDBJ databases">
        <title>The Genome Sequence of Coprobacillus sp. strain 29_1.</title>
        <authorList>
            <consortium name="The Broad Institute Genome Sequencing Platform"/>
            <person name="Earl A."/>
            <person name="Ward D."/>
            <person name="Feldgarden M."/>
            <person name="Gevers D."/>
            <person name="Daigneault M."/>
            <person name="Sibley C.D."/>
            <person name="White A."/>
            <person name="Strauss J."/>
            <person name="Allen-Vercoe E."/>
            <person name="Young S.K."/>
            <person name="Zeng Q."/>
            <person name="Gargeya S."/>
            <person name="Fitzgerald M."/>
            <person name="Haas B."/>
            <person name="Abouelleil A."/>
            <person name="Alvarado L."/>
            <person name="Arachchi H.M."/>
            <person name="Berlin A."/>
            <person name="Brown A."/>
            <person name="Chapman S.B."/>
            <person name="Chen Z."/>
            <person name="Dunbar C."/>
            <person name="Freedman E."/>
            <person name="Gearin G."/>
            <person name="Gellesch M."/>
            <person name="Goldberg J."/>
            <person name="Griggs A."/>
            <person name="Gujja S."/>
            <person name="Heilman E."/>
            <person name="Heiman D."/>
            <person name="Howarth C."/>
            <person name="Larson L."/>
            <person name="Lui A."/>
            <person name="MacDonald P.J.P."/>
            <person name="Mehta T."/>
            <person name="Montmayeur A."/>
            <person name="Murphy C."/>
            <person name="Neiman D."/>
            <person name="Pearson M."/>
            <person name="Priest M."/>
            <person name="Roberts A."/>
            <person name="Saif S."/>
            <person name="Shea T."/>
            <person name="Shenoy N."/>
            <person name="Sisk P."/>
            <person name="Stolte C."/>
            <person name="Sykes S."/>
            <person name="White J."/>
            <person name="Yandava C."/>
            <person name="Nusbaum C."/>
            <person name="Birren B."/>
        </authorList>
    </citation>
    <scope>NUCLEOTIDE SEQUENCE [LARGE SCALE GENOMIC DNA]</scope>
    <source>
        <strain evidence="6 7">29_1</strain>
    </source>
</reference>
<evidence type="ECO:0000256" key="1">
    <source>
        <dbReference type="ARBA" id="ARBA00022475"/>
    </source>
</evidence>
<keyword evidence="2 5" id="KW-0812">Transmembrane</keyword>
<dbReference type="GeneID" id="78228529"/>
<sequence>MHILSVILFALSANIDCLVIGLSYSLKKTIIDINSNLLIAFMSTIGTYFSMMLGSLLTRFLSINTANHIGSLILIVIGISMILQKQQDIKQFQSHKKITLKETFLLGFALSLNNIGLGIGASITGLPCFYTCLATLCASFVFILISQWLGKTYFSKYISSYASPVSGLLIFLLGFYELCI</sequence>
<evidence type="ECO:0000313" key="7">
    <source>
        <dbReference type="Proteomes" id="UP000003157"/>
    </source>
</evidence>
<dbReference type="OrthoDB" id="1679205at2"/>
<dbReference type="PANTHER" id="PTHR35529:SF2">
    <property type="entry name" value="SPORULATION PROTEIN YTAF-RELATED"/>
    <property type="match status" value="1"/>
</dbReference>
<dbReference type="PANTHER" id="PTHR35529">
    <property type="entry name" value="MANGANESE EFFLUX PUMP MNTP-RELATED"/>
    <property type="match status" value="1"/>
</dbReference>
<dbReference type="RefSeq" id="WP_008790573.1">
    <property type="nucleotide sequence ID" value="NZ_AKCB01000001.1"/>
</dbReference>
<feature type="transmembrane region" description="Helical" evidence="5">
    <location>
        <begin position="157"/>
        <end position="176"/>
    </location>
</feature>
<feature type="transmembrane region" description="Helical" evidence="5">
    <location>
        <begin position="38"/>
        <end position="60"/>
    </location>
</feature>
<dbReference type="eggNOG" id="COG1971">
    <property type="taxonomic scope" value="Bacteria"/>
</dbReference>
<comment type="caution">
    <text evidence="6">The sequence shown here is derived from an EMBL/GenBank/DDBJ whole genome shotgun (WGS) entry which is preliminary data.</text>
</comment>
<evidence type="ECO:0000313" key="6">
    <source>
        <dbReference type="EMBL" id="EFW03209.1"/>
    </source>
</evidence>
<proteinExistence type="predicted"/>
<dbReference type="HOGENOM" id="CLU_094526_2_1_9"/>
<name>E7GFE8_9FIRM</name>
<evidence type="ECO:0000256" key="3">
    <source>
        <dbReference type="ARBA" id="ARBA00022989"/>
    </source>
</evidence>
<dbReference type="InterPro" id="IPR003810">
    <property type="entry name" value="Mntp/YtaF"/>
</dbReference>
<dbReference type="STRING" id="100884.GCA_000269565_00630"/>
<keyword evidence="1" id="KW-1003">Cell membrane</keyword>
<feature type="transmembrane region" description="Helical" evidence="5">
    <location>
        <begin position="66"/>
        <end position="83"/>
    </location>
</feature>
<feature type="transmembrane region" description="Helical" evidence="5">
    <location>
        <begin position="6"/>
        <end position="26"/>
    </location>
</feature>
<feature type="transmembrane region" description="Helical" evidence="5">
    <location>
        <begin position="129"/>
        <end position="150"/>
    </location>
</feature>
<gene>
    <name evidence="6" type="ORF">HMPREF9488_03491</name>
</gene>
<feature type="transmembrane region" description="Helical" evidence="5">
    <location>
        <begin position="104"/>
        <end position="123"/>
    </location>
</feature>
<evidence type="ECO:0000256" key="4">
    <source>
        <dbReference type="ARBA" id="ARBA00023136"/>
    </source>
</evidence>